<accession>M2WVL7</accession>
<proteinExistence type="predicted"/>
<dbReference type="GeneID" id="17086889"/>
<protein>
    <submittedName>
        <fullName evidence="2">Uncharacterized protein</fullName>
    </submittedName>
</protein>
<evidence type="ECO:0000256" key="1">
    <source>
        <dbReference type="SAM" id="MobiDB-lite"/>
    </source>
</evidence>
<keyword evidence="3" id="KW-1185">Reference proteome</keyword>
<dbReference type="AlphaFoldDB" id="M2WVL7"/>
<dbReference type="Proteomes" id="UP000030680">
    <property type="component" value="Unassembled WGS sequence"/>
</dbReference>
<sequence>MQKNDMELTQVANYLPTADGFASRKSNYGTSQGPRIFSSIPNTMQAYQRIHMKNEIVADSYDVHDSFIHKEEQKNSEITTLLQNTEVGHMWSNPSSSKLQTRLTSNSILVDKENVNNRVTSEQVISDAECEVGNPYSSSHRENEAFAFCHMFREKDEAIVWKLSLLSQRRSSPYIPPSFITQRNSKRKKWYSESDLSDIDMDEDSDLYRTIRTSFRVVKDNKKNGRLRSQNSSSNNLHTKNNSLGNKKKAKNDKRSYQQQPNNNELSFVSSGVWFWDTKCRQAVAICLDNDTLTRDISEIFGRTS</sequence>
<dbReference type="RefSeq" id="XP_005704540.1">
    <property type="nucleotide sequence ID" value="XM_005704483.1"/>
</dbReference>
<evidence type="ECO:0000313" key="2">
    <source>
        <dbReference type="EMBL" id="EME28020.1"/>
    </source>
</evidence>
<dbReference type="Gramene" id="EME28020">
    <property type="protein sequence ID" value="EME28020"/>
    <property type="gene ID" value="Gasu_45180"/>
</dbReference>
<feature type="region of interest" description="Disordered" evidence="1">
    <location>
        <begin position="222"/>
        <end position="262"/>
    </location>
</feature>
<evidence type="ECO:0000313" key="3">
    <source>
        <dbReference type="Proteomes" id="UP000030680"/>
    </source>
</evidence>
<dbReference type="KEGG" id="gsl:Gasu_45180"/>
<reference evidence="3" key="1">
    <citation type="journal article" date="2013" name="Science">
        <title>Gene transfer from bacteria and archaea facilitated evolution of an extremophilic eukaryote.</title>
        <authorList>
            <person name="Schonknecht G."/>
            <person name="Chen W.H."/>
            <person name="Ternes C.M."/>
            <person name="Barbier G.G."/>
            <person name="Shrestha R.P."/>
            <person name="Stanke M."/>
            <person name="Brautigam A."/>
            <person name="Baker B.J."/>
            <person name="Banfield J.F."/>
            <person name="Garavito R.M."/>
            <person name="Carr K."/>
            <person name="Wilkerson C."/>
            <person name="Rensing S.A."/>
            <person name="Gagneul D."/>
            <person name="Dickenson N.E."/>
            <person name="Oesterhelt C."/>
            <person name="Lercher M.J."/>
            <person name="Weber A.P."/>
        </authorList>
    </citation>
    <scope>NUCLEOTIDE SEQUENCE [LARGE SCALE GENOMIC DNA]</scope>
    <source>
        <strain evidence="3">074W</strain>
    </source>
</reference>
<name>M2WVL7_GALSU</name>
<dbReference type="OrthoDB" id="10378299at2759"/>
<gene>
    <name evidence="2" type="ORF">Gasu_45180</name>
</gene>
<dbReference type="EMBL" id="KB454525">
    <property type="protein sequence ID" value="EME28020.1"/>
    <property type="molecule type" value="Genomic_DNA"/>
</dbReference>
<organism evidence="2 3">
    <name type="scientific">Galdieria sulphuraria</name>
    <name type="common">Red alga</name>
    <dbReference type="NCBI Taxonomy" id="130081"/>
    <lineage>
        <taxon>Eukaryota</taxon>
        <taxon>Rhodophyta</taxon>
        <taxon>Bangiophyceae</taxon>
        <taxon>Galdieriales</taxon>
        <taxon>Galdieriaceae</taxon>
        <taxon>Galdieria</taxon>
    </lineage>
</organism>